<dbReference type="InterPro" id="IPR020845">
    <property type="entry name" value="AMP-binding_CS"/>
</dbReference>
<dbReference type="Gene3D" id="3.40.50.12780">
    <property type="entry name" value="N-terminal domain of ligase-like"/>
    <property type="match status" value="1"/>
</dbReference>
<evidence type="ECO:0000313" key="7">
    <source>
        <dbReference type="Proteomes" id="UP000186955"/>
    </source>
</evidence>
<dbReference type="EMBL" id="MNBE01000276">
    <property type="protein sequence ID" value="OKP11604.1"/>
    <property type="molecule type" value="Genomic_DNA"/>
</dbReference>
<name>A0A1Q5UGM1_9EURO</name>
<dbReference type="FunFam" id="3.30.300.30:FF:000015">
    <property type="entry name" value="Nonribosomal peptide synthase SidD"/>
    <property type="match status" value="1"/>
</dbReference>
<organism evidence="6 7">
    <name type="scientific">Penicillium subrubescens</name>
    <dbReference type="NCBI Taxonomy" id="1316194"/>
    <lineage>
        <taxon>Eukaryota</taxon>
        <taxon>Fungi</taxon>
        <taxon>Dikarya</taxon>
        <taxon>Ascomycota</taxon>
        <taxon>Pezizomycotina</taxon>
        <taxon>Eurotiomycetes</taxon>
        <taxon>Eurotiomycetidae</taxon>
        <taxon>Eurotiales</taxon>
        <taxon>Aspergillaceae</taxon>
        <taxon>Penicillium</taxon>
    </lineage>
</organism>
<dbReference type="InterPro" id="IPR045851">
    <property type="entry name" value="AMP-bd_C_sf"/>
</dbReference>
<comment type="caution">
    <text evidence="6">The sequence shown here is derived from an EMBL/GenBank/DDBJ whole genome shotgun (WGS) entry which is preliminary data.</text>
</comment>
<proteinExistence type="inferred from homology"/>
<protein>
    <submittedName>
        <fullName evidence="6">Nonribosomal peptide synthetase 13</fullName>
    </submittedName>
</protein>
<evidence type="ECO:0000259" key="5">
    <source>
        <dbReference type="PROSITE" id="PS50075"/>
    </source>
</evidence>
<dbReference type="Gene3D" id="3.30.559.10">
    <property type="entry name" value="Chloramphenicol acetyltransferase-like domain"/>
    <property type="match status" value="2"/>
</dbReference>
<dbReference type="Gene3D" id="3.30.559.30">
    <property type="entry name" value="Nonribosomal peptide synthetase, condensation domain"/>
    <property type="match status" value="1"/>
</dbReference>
<dbReference type="PROSITE" id="PS00455">
    <property type="entry name" value="AMP_BINDING"/>
    <property type="match status" value="1"/>
</dbReference>
<gene>
    <name evidence="6" type="ORF">PENSUB_2906</name>
</gene>
<keyword evidence="3" id="KW-0436">Ligase</keyword>
<dbReference type="Pfam" id="PF00668">
    <property type="entry name" value="Condensation"/>
    <property type="match status" value="1"/>
</dbReference>
<feature type="domain" description="Carrier" evidence="5">
    <location>
        <begin position="583"/>
        <end position="659"/>
    </location>
</feature>
<dbReference type="GO" id="GO:0043041">
    <property type="term" value="P:amino acid activation for nonribosomal peptide biosynthetic process"/>
    <property type="evidence" value="ECO:0007669"/>
    <property type="project" value="TreeGrafter"/>
</dbReference>
<dbReference type="Gene3D" id="1.10.1200.10">
    <property type="entry name" value="ACP-like"/>
    <property type="match status" value="1"/>
</dbReference>
<dbReference type="InterPro" id="IPR001242">
    <property type="entry name" value="Condensation_dom"/>
</dbReference>
<dbReference type="NCBIfam" id="TIGR01733">
    <property type="entry name" value="AA-adenyl-dom"/>
    <property type="match status" value="1"/>
</dbReference>
<reference evidence="6 7" key="1">
    <citation type="submission" date="2016-10" db="EMBL/GenBank/DDBJ databases">
        <title>Genome sequence of the ascomycete fungus Penicillium subrubescens.</title>
        <authorList>
            <person name="De Vries R.P."/>
            <person name="Peng M."/>
            <person name="Dilokpimol A."/>
            <person name="Hilden K."/>
            <person name="Makela M.R."/>
            <person name="Grigoriev I."/>
            <person name="Riley R."/>
            <person name="Granchi Z."/>
        </authorList>
    </citation>
    <scope>NUCLEOTIDE SEQUENCE [LARGE SCALE GENOMIC DNA]</scope>
    <source>
        <strain evidence="6 7">CBS 132785</strain>
    </source>
</reference>
<dbReference type="GO" id="GO:0005737">
    <property type="term" value="C:cytoplasm"/>
    <property type="evidence" value="ECO:0007669"/>
    <property type="project" value="TreeGrafter"/>
</dbReference>
<dbReference type="InterPro" id="IPR023213">
    <property type="entry name" value="CAT-like_dom_sf"/>
</dbReference>
<dbReference type="Pfam" id="PF00501">
    <property type="entry name" value="AMP-binding"/>
    <property type="match status" value="1"/>
</dbReference>
<keyword evidence="1" id="KW-0596">Phosphopantetheine</keyword>
<sequence>MTVDQIVSFSGCNRLAHDDHAKLTRWNSVVPPTVKQCAHSLFQQRSILQPNDTSIDAWDGRLSYGALDALSDDLADNLSARYNLAGQFIPICMFKSKWVLVAMLGALKAGAAFVLLDPSHPSDRLRQICRDVTAPLIMVSTLSQFMISTLGIKAVIVDEELGSLSTDVRSKDELHSPTVFDPSSAMFVVFTSGSTGKPKGAIISHESFSTSAMSALEPMRMQQQSRVLQFASFAFDASVLEHMFTVIAGGCVCIPSENARQNQLSKSVNDLRVNWACLTPSVARLITPDTVPGLRHLILCGEAITSSDIDRWPAHVQMIGIYGPAECSILATIQTDLRSAELPTDLGYAPAATCWVVDPEDINQLVPIGDEGELIIEGAIVGSGYIQNQEQSAAAFINAPTWLRDFRCDTTEGRPHRLYKTGDLVRQEQNGSLEFLSRKDTQVKINGQRVELGEIEHQIRCILPQGTQEAIAEVFKFHESVILVAFLQRTELKGAEKTDRLFLDSTQNHIDQAQALHSQLELVLPSFMVPRYFLPISYVPKTHTDKINRRLLQEQAKMITPQHLRSYCIIQSKSTSESAEDERPLTAQERKLREIWGQLLRIPLIDIKRDDSWIGLGGNSILTMKMISLAEDEDIFLSVQDVYRLQTLEAISATVTADNQLHAATIIHPFALVDQGPNSRTRGLIRDISRQYQSVCSSFTIEDIYPCYPTQAYWISESVSQAGNYTVEISATLSPDTDEKRLAEAWHLVAAGNPSLRTQIVEVSGDFFQVVMKEASTLHVLEASRFEVSHGDNIWGLVKPLVWAEKIGVSLRIWIHHAIFDGFTLSLLMQQLTKAYQEGQAAVTQRAYSNFVKWAVSISPEVESFWTQTFRGFHGQIYPALPSETYRPLPTGHIDGGIIRCYNDSQLATKIRLSLTLTLARMMNDFDVVFSEIVWRREAPIVGIAETMGPTTARVPVRVALAPLMSLRDTLERLQSQILQSTPFQCAEMCQIATFSSSTASGCRAQTTLMIQPTYDEAISPPFKQWTYQFHESVMRAPWALTVICEVSSDLVQISAKYDPNILEPQQALRLMTTFEEIFDLIQQQPGLRVNEVTNPSDIL</sequence>
<dbReference type="STRING" id="1316194.A0A1Q5UGM1"/>
<dbReference type="InterPro" id="IPR006162">
    <property type="entry name" value="Ppantetheine_attach_site"/>
</dbReference>
<evidence type="ECO:0000256" key="3">
    <source>
        <dbReference type="ARBA" id="ARBA00022598"/>
    </source>
</evidence>
<dbReference type="CDD" id="cd05918">
    <property type="entry name" value="A_NRPS_SidN3_like"/>
    <property type="match status" value="1"/>
</dbReference>
<dbReference type="InterPro" id="IPR042099">
    <property type="entry name" value="ANL_N_sf"/>
</dbReference>
<dbReference type="SUPFAM" id="SSF56801">
    <property type="entry name" value="Acetyl-CoA synthetase-like"/>
    <property type="match status" value="1"/>
</dbReference>
<dbReference type="AlphaFoldDB" id="A0A1Q5UGM1"/>
<dbReference type="SUPFAM" id="SSF47336">
    <property type="entry name" value="ACP-like"/>
    <property type="match status" value="1"/>
</dbReference>
<evidence type="ECO:0000313" key="6">
    <source>
        <dbReference type="EMBL" id="OKP11604.1"/>
    </source>
</evidence>
<comment type="similarity">
    <text evidence="4">Belongs to the NRP synthetase family.</text>
</comment>
<keyword evidence="2" id="KW-0597">Phosphoprotein</keyword>
<keyword evidence="7" id="KW-1185">Reference proteome</keyword>
<dbReference type="PANTHER" id="PTHR45527:SF3">
    <property type="entry name" value="SIDEROPHORE SYNTHETASE (EUROFUNG)"/>
    <property type="match status" value="1"/>
</dbReference>
<dbReference type="Proteomes" id="UP000186955">
    <property type="component" value="Unassembled WGS sequence"/>
</dbReference>
<dbReference type="FunFam" id="3.40.50.12780:FF:000014">
    <property type="entry name" value="Nonribosomal peptide synthetase 1"/>
    <property type="match status" value="1"/>
</dbReference>
<dbReference type="SUPFAM" id="SSF52777">
    <property type="entry name" value="CoA-dependent acyltransferases"/>
    <property type="match status" value="2"/>
</dbReference>
<accession>A0A1Q5UGM1</accession>
<evidence type="ECO:0000256" key="4">
    <source>
        <dbReference type="ARBA" id="ARBA00029454"/>
    </source>
</evidence>
<dbReference type="InterPro" id="IPR010071">
    <property type="entry name" value="AA_adenyl_dom"/>
</dbReference>
<evidence type="ECO:0000256" key="1">
    <source>
        <dbReference type="ARBA" id="ARBA00022450"/>
    </source>
</evidence>
<dbReference type="InterPro" id="IPR009081">
    <property type="entry name" value="PP-bd_ACP"/>
</dbReference>
<dbReference type="GO" id="GO:0031177">
    <property type="term" value="F:phosphopantetheine binding"/>
    <property type="evidence" value="ECO:0007669"/>
    <property type="project" value="TreeGrafter"/>
</dbReference>
<dbReference type="PROSITE" id="PS00012">
    <property type="entry name" value="PHOSPHOPANTETHEINE"/>
    <property type="match status" value="1"/>
</dbReference>
<evidence type="ECO:0000256" key="2">
    <source>
        <dbReference type="ARBA" id="ARBA00022553"/>
    </source>
</evidence>
<dbReference type="GO" id="GO:0016874">
    <property type="term" value="F:ligase activity"/>
    <property type="evidence" value="ECO:0007669"/>
    <property type="project" value="UniProtKB-KW"/>
</dbReference>
<dbReference type="Gene3D" id="3.30.300.30">
    <property type="match status" value="1"/>
</dbReference>
<dbReference type="GO" id="GO:0044550">
    <property type="term" value="P:secondary metabolite biosynthetic process"/>
    <property type="evidence" value="ECO:0007669"/>
    <property type="project" value="TreeGrafter"/>
</dbReference>
<dbReference type="Pfam" id="PF00550">
    <property type="entry name" value="PP-binding"/>
    <property type="match status" value="1"/>
</dbReference>
<dbReference type="InterPro" id="IPR036736">
    <property type="entry name" value="ACP-like_sf"/>
</dbReference>
<dbReference type="PROSITE" id="PS50075">
    <property type="entry name" value="CARRIER"/>
    <property type="match status" value="1"/>
</dbReference>
<dbReference type="InterPro" id="IPR000873">
    <property type="entry name" value="AMP-dep_synth/lig_dom"/>
</dbReference>
<dbReference type="PANTHER" id="PTHR45527">
    <property type="entry name" value="NONRIBOSOMAL PEPTIDE SYNTHETASE"/>
    <property type="match status" value="1"/>
</dbReference>